<comment type="caution">
    <text evidence="4">The sequence shown here is derived from an EMBL/GenBank/DDBJ whole genome shotgun (WGS) entry which is preliminary data.</text>
</comment>
<evidence type="ECO:0000259" key="2">
    <source>
        <dbReference type="Pfam" id="PF23572"/>
    </source>
</evidence>
<dbReference type="Proteomes" id="UP000396862">
    <property type="component" value="Unassembled WGS sequence"/>
</dbReference>
<dbReference type="Pfam" id="PF03321">
    <property type="entry name" value="GH3"/>
    <property type="match status" value="1"/>
</dbReference>
<feature type="domain" description="GH3 middle" evidence="1">
    <location>
        <begin position="296"/>
        <end position="365"/>
    </location>
</feature>
<feature type="domain" description="GH3 C-terminal" evidence="2">
    <location>
        <begin position="381"/>
        <end position="492"/>
    </location>
</feature>
<proteinExistence type="predicted"/>
<dbReference type="Proteomes" id="UP000240621">
    <property type="component" value="Unassembled WGS sequence"/>
</dbReference>
<dbReference type="RefSeq" id="WP_106540727.1">
    <property type="nucleotide sequence ID" value="NZ_BLAU01000001.1"/>
</dbReference>
<protein>
    <submittedName>
        <fullName evidence="4">GH3 auxin-responsive promoter</fullName>
    </submittedName>
</protein>
<dbReference type="PANTHER" id="PTHR31901">
    <property type="entry name" value="GH3 DOMAIN-CONTAINING PROTEIN"/>
    <property type="match status" value="1"/>
</dbReference>
<keyword evidence="6" id="KW-1185">Reference proteome</keyword>
<gene>
    <name evidence="4" type="ORF">CLV93_101681</name>
    <name evidence="3" type="ORF">JCM18694_05770</name>
</gene>
<dbReference type="Pfam" id="PF23572">
    <property type="entry name" value="GH3_C"/>
    <property type="match status" value="1"/>
</dbReference>
<dbReference type="InterPro" id="IPR004993">
    <property type="entry name" value="GH3"/>
</dbReference>
<dbReference type="EMBL" id="PYGC01000001">
    <property type="protein sequence ID" value="PSK85712.1"/>
    <property type="molecule type" value="Genomic_DNA"/>
</dbReference>
<evidence type="ECO:0000313" key="4">
    <source>
        <dbReference type="EMBL" id="PSK85712.1"/>
    </source>
</evidence>
<organism evidence="4 5">
    <name type="scientific">Prolixibacter denitrificans</name>
    <dbReference type="NCBI Taxonomy" id="1541063"/>
    <lineage>
        <taxon>Bacteria</taxon>
        <taxon>Pseudomonadati</taxon>
        <taxon>Bacteroidota</taxon>
        <taxon>Bacteroidia</taxon>
        <taxon>Marinilabiliales</taxon>
        <taxon>Prolixibacteraceae</taxon>
        <taxon>Prolixibacter</taxon>
    </lineage>
</organism>
<dbReference type="AlphaFoldDB" id="A0A2P8CL67"/>
<dbReference type="OrthoDB" id="5678283at2"/>
<dbReference type="InterPro" id="IPR055377">
    <property type="entry name" value="GH3_M"/>
</dbReference>
<name>A0A2P8CL67_9BACT</name>
<dbReference type="PANTHER" id="PTHR31901:SF9">
    <property type="entry name" value="GH3 DOMAIN-CONTAINING PROTEIN"/>
    <property type="match status" value="1"/>
</dbReference>
<dbReference type="EMBL" id="BLAU01000001">
    <property type="protein sequence ID" value="GET20331.1"/>
    <property type="molecule type" value="Genomic_DNA"/>
</dbReference>
<reference evidence="4 5" key="1">
    <citation type="submission" date="2018-03" db="EMBL/GenBank/DDBJ databases">
        <title>Genomic Encyclopedia of Archaeal and Bacterial Type Strains, Phase II (KMG-II): from individual species to whole genera.</title>
        <authorList>
            <person name="Goeker M."/>
        </authorList>
    </citation>
    <scope>NUCLEOTIDE SEQUENCE [LARGE SCALE GENOMIC DNA]</scope>
    <source>
        <strain evidence="4 5">DSM 27267</strain>
    </source>
</reference>
<evidence type="ECO:0000313" key="5">
    <source>
        <dbReference type="Proteomes" id="UP000240621"/>
    </source>
</evidence>
<dbReference type="InterPro" id="IPR055378">
    <property type="entry name" value="GH3_C"/>
</dbReference>
<accession>A0A2P8CL67</accession>
<evidence type="ECO:0000313" key="6">
    <source>
        <dbReference type="Proteomes" id="UP000396862"/>
    </source>
</evidence>
<dbReference type="Pfam" id="PF23571">
    <property type="entry name" value="GH3_M"/>
    <property type="match status" value="1"/>
</dbReference>
<sequence>MALLNSIIKWVNYKRIYQIELYRNHAEEIQEEMLFNLLNEAKNTEWGKKYDYRSIKSVEQFAERIPVSTYEQMEPHISRMIDGERNVLWPGEIKWFAKSSGTTNAKSKFIPVSRESLEDCHFRGGKDVLAIYHRNYPEAKALTGKSLTLGGSHRISNLSNKSYYGDLSAIMIENLPFWTDLNRTPPTEIALIEEFERKVDEITKTSIHENVTSFAGVPSWYLVLLRHVLDYTGKNNMLEVWPNLEVFIHGGINFEPYREQYRKLIPSDEMRYLETYNASEGFFAIQDDPSRDDLLLMLDYGIFYEFIPMSEYGKENPKTIPLWDVETGVNYAMVISTNGGLWRYLIGDTVVFTSKNPYKIKITGRTKHFINAFGEEVIIDNAEKALKQACDETGATIRDYTAGPVFMGDNAKGAHEWLIEFDTPPADLSRFTEILDKTLQSVNSDYEAKRHKNTTLNSPKVIAAAQGTFYHWMKEKGKIGGQNKVPRLSNNRDYLEQLLPFHHELSR</sequence>
<evidence type="ECO:0000313" key="3">
    <source>
        <dbReference type="EMBL" id="GET20331.1"/>
    </source>
</evidence>
<dbReference type="GO" id="GO:0005737">
    <property type="term" value="C:cytoplasm"/>
    <property type="evidence" value="ECO:0007669"/>
    <property type="project" value="TreeGrafter"/>
</dbReference>
<evidence type="ECO:0000259" key="1">
    <source>
        <dbReference type="Pfam" id="PF23571"/>
    </source>
</evidence>
<reference evidence="3 6" key="2">
    <citation type="submission" date="2019-10" db="EMBL/GenBank/DDBJ databases">
        <title>Prolixibacter strains distinguished by the presence of nitrate reductase genes were adept at nitrate-dependent anaerobic corrosion of metallic iron and carbon steel.</title>
        <authorList>
            <person name="Iino T."/>
            <person name="Shono N."/>
            <person name="Ito K."/>
            <person name="Nakamura R."/>
            <person name="Sueoka K."/>
            <person name="Harayama S."/>
            <person name="Ohkuma M."/>
        </authorList>
    </citation>
    <scope>NUCLEOTIDE SEQUENCE [LARGE SCALE GENOMIC DNA]</scope>
    <source>
        <strain evidence="3 6">MIC1-1</strain>
    </source>
</reference>
<dbReference type="GO" id="GO:0016881">
    <property type="term" value="F:acid-amino acid ligase activity"/>
    <property type="evidence" value="ECO:0007669"/>
    <property type="project" value="TreeGrafter"/>
</dbReference>